<accession>A0AAP0JG71</accession>
<evidence type="ECO:0000313" key="2">
    <source>
        <dbReference type="EMBL" id="KAK9133040.1"/>
    </source>
</evidence>
<dbReference type="EMBL" id="JBBNAG010000005">
    <property type="protein sequence ID" value="KAK9133040.1"/>
    <property type="molecule type" value="Genomic_DNA"/>
</dbReference>
<proteinExistence type="predicted"/>
<evidence type="ECO:0000313" key="3">
    <source>
        <dbReference type="Proteomes" id="UP001419268"/>
    </source>
</evidence>
<evidence type="ECO:0000256" key="1">
    <source>
        <dbReference type="SAM" id="MobiDB-lite"/>
    </source>
</evidence>
<gene>
    <name evidence="2" type="ORF">Scep_012568</name>
</gene>
<feature type="region of interest" description="Disordered" evidence="1">
    <location>
        <begin position="53"/>
        <end position="108"/>
    </location>
</feature>
<feature type="compositionally biased region" description="Basic and acidic residues" evidence="1">
    <location>
        <begin position="53"/>
        <end position="70"/>
    </location>
</feature>
<keyword evidence="3" id="KW-1185">Reference proteome</keyword>
<sequence>MAAVKMPYAGLCHIGKCDETTLYKILVGLLAPKYGEKSSNDISTQKYEVGKDKDINMKRKSIDKESETNKRPRGYSYIEQRATKLKRRSSTTELKMMKDGSNGGGQGGGATLLTQELMDATFEDQTPNTLRRHIQTHDENFAWAKWLAPTKRPHQL</sequence>
<dbReference type="Proteomes" id="UP001419268">
    <property type="component" value="Unassembled WGS sequence"/>
</dbReference>
<dbReference type="AlphaFoldDB" id="A0AAP0JG71"/>
<reference evidence="2 3" key="1">
    <citation type="submission" date="2024-01" db="EMBL/GenBank/DDBJ databases">
        <title>Genome assemblies of Stephania.</title>
        <authorList>
            <person name="Yang L."/>
        </authorList>
    </citation>
    <scope>NUCLEOTIDE SEQUENCE [LARGE SCALE GENOMIC DNA]</scope>
    <source>
        <strain evidence="2">JXDWG</strain>
        <tissue evidence="2">Leaf</tissue>
    </source>
</reference>
<organism evidence="2 3">
    <name type="scientific">Stephania cephalantha</name>
    <dbReference type="NCBI Taxonomy" id="152367"/>
    <lineage>
        <taxon>Eukaryota</taxon>
        <taxon>Viridiplantae</taxon>
        <taxon>Streptophyta</taxon>
        <taxon>Embryophyta</taxon>
        <taxon>Tracheophyta</taxon>
        <taxon>Spermatophyta</taxon>
        <taxon>Magnoliopsida</taxon>
        <taxon>Ranunculales</taxon>
        <taxon>Menispermaceae</taxon>
        <taxon>Menispermoideae</taxon>
        <taxon>Cissampelideae</taxon>
        <taxon>Stephania</taxon>
    </lineage>
</organism>
<protein>
    <submittedName>
        <fullName evidence="2">Uncharacterized protein</fullName>
    </submittedName>
</protein>
<comment type="caution">
    <text evidence="2">The sequence shown here is derived from an EMBL/GenBank/DDBJ whole genome shotgun (WGS) entry which is preliminary data.</text>
</comment>
<name>A0AAP0JG71_9MAGN</name>